<keyword evidence="1 4" id="KW-0547">Nucleotide-binding</keyword>
<feature type="domain" description="AAA+ ATPase" evidence="6">
    <location>
        <begin position="282"/>
        <end position="435"/>
    </location>
</feature>
<evidence type="ECO:0000259" key="6">
    <source>
        <dbReference type="SMART" id="SM00382"/>
    </source>
</evidence>
<evidence type="ECO:0000313" key="7">
    <source>
        <dbReference type="EMBL" id="MBC8178935.1"/>
    </source>
</evidence>
<evidence type="ECO:0000256" key="2">
    <source>
        <dbReference type="ARBA" id="ARBA00022840"/>
    </source>
</evidence>
<dbReference type="GO" id="GO:0010498">
    <property type="term" value="P:proteasomal protein catabolic process"/>
    <property type="evidence" value="ECO:0007669"/>
    <property type="project" value="InterPro"/>
</dbReference>
<dbReference type="FunFam" id="3.40.50.300:FF:001025">
    <property type="entry name" value="ATPase family, AAA domain-containing 2B"/>
    <property type="match status" value="1"/>
</dbReference>
<dbReference type="SUPFAM" id="SSF52540">
    <property type="entry name" value="P-loop containing nucleoside triphosphate hydrolases"/>
    <property type="match status" value="1"/>
</dbReference>
<proteinExistence type="inferred from homology"/>
<dbReference type="Proteomes" id="UP000650524">
    <property type="component" value="Unassembled WGS sequence"/>
</dbReference>
<evidence type="ECO:0000256" key="3">
    <source>
        <dbReference type="ARBA" id="ARBA00023054"/>
    </source>
</evidence>
<dbReference type="PANTHER" id="PTHR23077">
    <property type="entry name" value="AAA-FAMILY ATPASE"/>
    <property type="match status" value="1"/>
</dbReference>
<dbReference type="Pfam" id="PF00004">
    <property type="entry name" value="AAA"/>
    <property type="match status" value="1"/>
</dbReference>
<dbReference type="EMBL" id="JACNJD010000330">
    <property type="protein sequence ID" value="MBC8178935.1"/>
    <property type="molecule type" value="Genomic_DNA"/>
</dbReference>
<dbReference type="Gene3D" id="2.40.50.140">
    <property type="entry name" value="Nucleic acid-binding proteins"/>
    <property type="match status" value="1"/>
</dbReference>
<dbReference type="Gene3D" id="1.10.8.60">
    <property type="match status" value="1"/>
</dbReference>
<dbReference type="GO" id="GO:0005524">
    <property type="term" value="F:ATP binding"/>
    <property type="evidence" value="ECO:0007669"/>
    <property type="project" value="UniProtKB-KW"/>
</dbReference>
<dbReference type="InterPro" id="IPR032501">
    <property type="entry name" value="Prot_ATP_ID_OB_2nd"/>
</dbReference>
<dbReference type="InterPro" id="IPR022482">
    <property type="entry name" value="Proteasome_ATPase"/>
</dbReference>
<dbReference type="InterPro" id="IPR012340">
    <property type="entry name" value="NA-bd_OB-fold"/>
</dbReference>
<keyword evidence="2 4" id="KW-0067">ATP-binding</keyword>
<dbReference type="Pfam" id="PF16450">
    <property type="entry name" value="Prot_ATP_ID_OB_C"/>
    <property type="match status" value="1"/>
</dbReference>
<reference evidence="7 8" key="1">
    <citation type="submission" date="2020-08" db="EMBL/GenBank/DDBJ databases">
        <title>Bridging the membrane lipid divide: bacteria of the FCB group superphylum have the potential to synthesize archaeal ether lipids.</title>
        <authorList>
            <person name="Villanueva L."/>
            <person name="Von Meijenfeldt F.A.B."/>
            <person name="Westbye A.B."/>
            <person name="Yadav S."/>
            <person name="Hopmans E.C."/>
            <person name="Dutilh B.E."/>
            <person name="Sinninghe Damste J.S."/>
        </authorList>
    </citation>
    <scope>NUCLEOTIDE SEQUENCE [LARGE SCALE GENOMIC DNA]</scope>
    <source>
        <strain evidence="7">NIOZ-UU27</strain>
    </source>
</reference>
<name>A0A8J6N3B9_9DELT</name>
<dbReference type="GO" id="GO:0000502">
    <property type="term" value="C:proteasome complex"/>
    <property type="evidence" value="ECO:0007669"/>
    <property type="project" value="UniProtKB-KW"/>
</dbReference>
<keyword evidence="3" id="KW-0175">Coiled coil</keyword>
<dbReference type="PROSITE" id="PS00674">
    <property type="entry name" value="AAA"/>
    <property type="match status" value="1"/>
</dbReference>
<feature type="region of interest" description="Disordered" evidence="5">
    <location>
        <begin position="1"/>
        <end position="51"/>
    </location>
</feature>
<dbReference type="InterPro" id="IPR003960">
    <property type="entry name" value="ATPase_AAA_CS"/>
</dbReference>
<organism evidence="7 8">
    <name type="scientific">Candidatus Desulfacyla euxinica</name>
    <dbReference type="NCBI Taxonomy" id="2841693"/>
    <lineage>
        <taxon>Bacteria</taxon>
        <taxon>Deltaproteobacteria</taxon>
        <taxon>Candidatus Desulfacyla</taxon>
    </lineage>
</organism>
<dbReference type="SMART" id="SM00382">
    <property type="entry name" value="AAA"/>
    <property type="match status" value="1"/>
</dbReference>
<comment type="caution">
    <text evidence="7">The sequence shown here is derived from an EMBL/GenBank/DDBJ whole genome shotgun (WGS) entry which is preliminary data.</text>
</comment>
<keyword evidence="7" id="KW-0647">Proteasome</keyword>
<dbReference type="Gene3D" id="3.40.50.300">
    <property type="entry name" value="P-loop containing nucleotide triphosphate hydrolases"/>
    <property type="match status" value="1"/>
</dbReference>
<dbReference type="InterPro" id="IPR003593">
    <property type="entry name" value="AAA+_ATPase"/>
</dbReference>
<dbReference type="GO" id="GO:0016887">
    <property type="term" value="F:ATP hydrolysis activity"/>
    <property type="evidence" value="ECO:0007669"/>
    <property type="project" value="InterPro"/>
</dbReference>
<feature type="compositionally biased region" description="Basic residues" evidence="5">
    <location>
        <begin position="1"/>
        <end position="18"/>
    </location>
</feature>
<gene>
    <name evidence="7" type="primary">arc</name>
    <name evidence="7" type="ORF">H8E19_16140</name>
</gene>
<dbReference type="GO" id="GO:0019941">
    <property type="term" value="P:modification-dependent protein catabolic process"/>
    <property type="evidence" value="ECO:0007669"/>
    <property type="project" value="InterPro"/>
</dbReference>
<evidence type="ECO:0000256" key="1">
    <source>
        <dbReference type="ARBA" id="ARBA00022741"/>
    </source>
</evidence>
<evidence type="ECO:0000256" key="4">
    <source>
        <dbReference type="RuleBase" id="RU003651"/>
    </source>
</evidence>
<evidence type="ECO:0000313" key="8">
    <source>
        <dbReference type="Proteomes" id="UP000650524"/>
    </source>
</evidence>
<evidence type="ECO:0000256" key="5">
    <source>
        <dbReference type="SAM" id="MobiDB-lite"/>
    </source>
</evidence>
<dbReference type="PANTHER" id="PTHR23077:SF144">
    <property type="entry name" value="PROTEASOME-ASSOCIATED ATPASE"/>
    <property type="match status" value="1"/>
</dbReference>
<protein>
    <submittedName>
        <fullName evidence="7">Proteasome ATPase</fullName>
    </submittedName>
</protein>
<dbReference type="InterPro" id="IPR027417">
    <property type="entry name" value="P-loop_NTPase"/>
</dbReference>
<accession>A0A8J6N3B9</accession>
<dbReference type="AlphaFoldDB" id="A0A8J6N3B9"/>
<comment type="similarity">
    <text evidence="4">Belongs to the AAA ATPase family.</text>
</comment>
<dbReference type="NCBIfam" id="TIGR03689">
    <property type="entry name" value="pup_AAA"/>
    <property type="match status" value="1"/>
</dbReference>
<dbReference type="InterPro" id="IPR003959">
    <property type="entry name" value="ATPase_AAA_core"/>
</dbReference>
<dbReference type="InterPro" id="IPR050168">
    <property type="entry name" value="AAA_ATPase_domain"/>
</dbReference>
<sequence length="605" mass="68730">MSAKKNKGSAKPRKKLNVSRKQLVDTIVREAERSKLSKNKEKNEDMEEKIRESEDKRLILAEALHSSREQMRRLGPFSEEDEERALPFGVFVRYGKDQKTAIIRHHGRLYEAKILIDEDEDEAEQKPTGGTLHALRERREKRKFIRTEFRKGELLLLNNDLQVMEPRGFDLVSGSLGTVQQVLTDEKLLVKTVGDESIVVTRAQPLMNIKILAGDNIEYDHDSLFTYSLLPKSEVDRLVLEKVPDICYEDIGGLDNAIQLIRDSIELPHLYPEYFREHRLLPPKGILFYGPPGCGKTLVAKAVANSLAKSVEEKTGEKGESFFLNVKGPELLNKYVGETEQAIRDLFARARNQAGYRTPVIIFFDEMDSMFRVRGSGISSDMESTIVPQFLAELDGLEGLENVVVIGATNREDLIDPAVLRPGRLDRKIRIPRPNKRAAMDIFSKYLIPELPLEPSLVESSGGPDEAVEWMKREVVEEMYSLKPGNEFLEITYADGNRKILYLSDFASGAIIENIVNRAKFLAVKDLIEKGKKGISPEHLLDALRQEYKENEDLPSNTNPAEWHRIIGKGGERVIRMRSLLGRTLGEADRKKKPKEMVEVGERLK</sequence>
<feature type="compositionally biased region" description="Basic and acidic residues" evidence="5">
    <location>
        <begin position="27"/>
        <end position="51"/>
    </location>
</feature>